<evidence type="ECO:0000256" key="1">
    <source>
        <dbReference type="SAM" id="MobiDB-lite"/>
    </source>
</evidence>
<proteinExistence type="predicted"/>
<dbReference type="EMBL" id="MU158022">
    <property type="protein sequence ID" value="KAF9521583.1"/>
    <property type="molecule type" value="Genomic_DNA"/>
</dbReference>
<protein>
    <submittedName>
        <fullName evidence="2">Uncharacterized protein</fullName>
    </submittedName>
</protein>
<comment type="caution">
    <text evidence="2">The sequence shown here is derived from an EMBL/GenBank/DDBJ whole genome shotgun (WGS) entry which is preliminary data.</text>
</comment>
<feature type="region of interest" description="Disordered" evidence="1">
    <location>
        <begin position="56"/>
        <end position="83"/>
    </location>
</feature>
<accession>A0A9P6JHS9</accession>
<name>A0A9P6JHS9_9AGAR</name>
<dbReference type="AlphaFoldDB" id="A0A9P6JHS9"/>
<sequence length="188" mass="20506">MADKKKKHSNANQDAAKAAALVAGMKRLAEKRRTFNQLAATTGAPTLAEVIATTNTSSFKKRRQSASLAAPHQNHPAPHQTDHTGATAAVHVQPPVPPLSKVHIAALAAQAQIPIAKLEELRRLVYGKHNKTYEFSPDPPNVSTERRLKQLLPPFFNIRVQKRFAKFEVKLKAMVRTGGRGSASKIAD</sequence>
<evidence type="ECO:0000313" key="2">
    <source>
        <dbReference type="EMBL" id="KAF9521583.1"/>
    </source>
</evidence>
<keyword evidence="3" id="KW-1185">Reference proteome</keyword>
<gene>
    <name evidence="2" type="ORF">CPB83DRAFT_841159</name>
</gene>
<organism evidence="2 3">
    <name type="scientific">Crepidotus variabilis</name>
    <dbReference type="NCBI Taxonomy" id="179855"/>
    <lineage>
        <taxon>Eukaryota</taxon>
        <taxon>Fungi</taxon>
        <taxon>Dikarya</taxon>
        <taxon>Basidiomycota</taxon>
        <taxon>Agaricomycotina</taxon>
        <taxon>Agaricomycetes</taxon>
        <taxon>Agaricomycetidae</taxon>
        <taxon>Agaricales</taxon>
        <taxon>Agaricineae</taxon>
        <taxon>Crepidotaceae</taxon>
        <taxon>Crepidotus</taxon>
    </lineage>
</organism>
<evidence type="ECO:0000313" key="3">
    <source>
        <dbReference type="Proteomes" id="UP000807306"/>
    </source>
</evidence>
<dbReference type="Proteomes" id="UP000807306">
    <property type="component" value="Unassembled WGS sequence"/>
</dbReference>
<reference evidence="2" key="1">
    <citation type="submission" date="2020-11" db="EMBL/GenBank/DDBJ databases">
        <authorList>
            <consortium name="DOE Joint Genome Institute"/>
            <person name="Ahrendt S."/>
            <person name="Riley R."/>
            <person name="Andreopoulos W."/>
            <person name="Labutti K."/>
            <person name="Pangilinan J."/>
            <person name="Ruiz-Duenas F.J."/>
            <person name="Barrasa J.M."/>
            <person name="Sanchez-Garcia M."/>
            <person name="Camarero S."/>
            <person name="Miyauchi S."/>
            <person name="Serrano A."/>
            <person name="Linde D."/>
            <person name="Babiker R."/>
            <person name="Drula E."/>
            <person name="Ayuso-Fernandez I."/>
            <person name="Pacheco R."/>
            <person name="Padilla G."/>
            <person name="Ferreira P."/>
            <person name="Barriuso J."/>
            <person name="Kellner H."/>
            <person name="Castanera R."/>
            <person name="Alfaro M."/>
            <person name="Ramirez L."/>
            <person name="Pisabarro A.G."/>
            <person name="Kuo A."/>
            <person name="Tritt A."/>
            <person name="Lipzen A."/>
            <person name="He G."/>
            <person name="Yan M."/>
            <person name="Ng V."/>
            <person name="Cullen D."/>
            <person name="Martin F."/>
            <person name="Rosso M.-N."/>
            <person name="Henrissat B."/>
            <person name="Hibbett D."/>
            <person name="Martinez A.T."/>
            <person name="Grigoriev I.V."/>
        </authorList>
    </citation>
    <scope>NUCLEOTIDE SEQUENCE</scope>
    <source>
        <strain evidence="2">CBS 506.95</strain>
    </source>
</reference>